<evidence type="ECO:0000313" key="1">
    <source>
        <dbReference type="EMBL" id="KAB2930389.1"/>
    </source>
</evidence>
<organism evidence="1 2">
    <name type="scientific">Leptonema illini</name>
    <dbReference type="NCBI Taxonomy" id="183"/>
    <lineage>
        <taxon>Bacteria</taxon>
        <taxon>Pseudomonadati</taxon>
        <taxon>Spirochaetota</taxon>
        <taxon>Spirochaetia</taxon>
        <taxon>Leptospirales</taxon>
        <taxon>Leptospiraceae</taxon>
        <taxon>Leptonema</taxon>
    </lineage>
</organism>
<dbReference type="Proteomes" id="UP000460298">
    <property type="component" value="Unassembled WGS sequence"/>
</dbReference>
<accession>A0A833H036</accession>
<name>A0A833H036_9LEPT</name>
<reference evidence="1 2" key="1">
    <citation type="submission" date="2019-10" db="EMBL/GenBank/DDBJ databases">
        <title>Extracellular Electron Transfer in a Candidatus Methanoperedens spp. Enrichment Culture.</title>
        <authorList>
            <person name="Berger S."/>
            <person name="Rangel Shaw D."/>
            <person name="Berben T."/>
            <person name="In 'T Zandt M."/>
            <person name="Frank J."/>
            <person name="Reimann J."/>
            <person name="Jetten M.S.M."/>
            <person name="Welte C.U."/>
        </authorList>
    </citation>
    <scope>NUCLEOTIDE SEQUENCE [LARGE SCALE GENOMIC DNA]</scope>
    <source>
        <strain evidence="1">SB12</strain>
    </source>
</reference>
<comment type="caution">
    <text evidence="1">The sequence shown here is derived from an EMBL/GenBank/DDBJ whole genome shotgun (WGS) entry which is preliminary data.</text>
</comment>
<evidence type="ECO:0008006" key="3">
    <source>
        <dbReference type="Google" id="ProtNLM"/>
    </source>
</evidence>
<dbReference type="AlphaFoldDB" id="A0A833H036"/>
<sequence length="218" mass="25310">MNTQTLNDTQLTGLDDMLDRIVADTNLHTSWINTLSFLEHCGARKIHRTDFGSHLDETILSHAAEEARHALFYKKMVRKIDPSAPADFDFSRMLCGYSGFRYFQSLDSGIERRVHGDPELKGKDRSTRNLLCYLYVTTLVEERAMSVFPAYNEALIRAGLPLRLDGIIREEEGHLDEMQQMLPLHDGRWIERLDSMRRFEREIFARFALALQRRVFSA</sequence>
<proteinExistence type="predicted"/>
<gene>
    <name evidence="1" type="ORF">F9K24_17145</name>
</gene>
<protein>
    <recommendedName>
        <fullName evidence="3">Rubrerythrin</fullName>
    </recommendedName>
</protein>
<dbReference type="EMBL" id="WBUI01000021">
    <property type="protein sequence ID" value="KAB2930389.1"/>
    <property type="molecule type" value="Genomic_DNA"/>
</dbReference>
<evidence type="ECO:0000313" key="2">
    <source>
        <dbReference type="Proteomes" id="UP000460298"/>
    </source>
</evidence>